<dbReference type="AlphaFoldDB" id="A0A6I4VQC3"/>
<evidence type="ECO:0000256" key="2">
    <source>
        <dbReference type="ARBA" id="ARBA00007749"/>
    </source>
</evidence>
<keyword evidence="4 7" id="KW-0378">Hydrolase</keyword>
<dbReference type="SMART" id="SM00849">
    <property type="entry name" value="Lactamase_B"/>
    <property type="match status" value="1"/>
</dbReference>
<dbReference type="GO" id="GO:0046872">
    <property type="term" value="F:metal ion binding"/>
    <property type="evidence" value="ECO:0007669"/>
    <property type="project" value="UniProtKB-KW"/>
</dbReference>
<dbReference type="InterPro" id="IPR036866">
    <property type="entry name" value="RibonucZ/Hydroxyglut_hydro"/>
</dbReference>
<dbReference type="CDD" id="cd07729">
    <property type="entry name" value="AHL_lactonase_MBL-fold"/>
    <property type="match status" value="1"/>
</dbReference>
<dbReference type="PANTHER" id="PTHR42978">
    <property type="entry name" value="QUORUM-QUENCHING LACTONASE YTNP-RELATED-RELATED"/>
    <property type="match status" value="1"/>
</dbReference>
<dbReference type="Pfam" id="PF00753">
    <property type="entry name" value="Lactamase_B"/>
    <property type="match status" value="1"/>
</dbReference>
<organism evidence="7 8">
    <name type="scientific">Shimazuella alba</name>
    <dbReference type="NCBI Taxonomy" id="2690964"/>
    <lineage>
        <taxon>Bacteria</taxon>
        <taxon>Bacillati</taxon>
        <taxon>Bacillota</taxon>
        <taxon>Bacilli</taxon>
        <taxon>Bacillales</taxon>
        <taxon>Thermoactinomycetaceae</taxon>
        <taxon>Shimazuella</taxon>
    </lineage>
</organism>
<keyword evidence="8" id="KW-1185">Reference proteome</keyword>
<dbReference type="GO" id="GO:0016787">
    <property type="term" value="F:hydrolase activity"/>
    <property type="evidence" value="ECO:0007669"/>
    <property type="project" value="UniProtKB-KW"/>
</dbReference>
<dbReference type="Gene3D" id="3.60.15.10">
    <property type="entry name" value="Ribonuclease Z/Hydroxyacylglutathione hydrolase-like"/>
    <property type="match status" value="1"/>
</dbReference>
<evidence type="ECO:0000313" key="8">
    <source>
        <dbReference type="Proteomes" id="UP000430692"/>
    </source>
</evidence>
<evidence type="ECO:0000259" key="6">
    <source>
        <dbReference type="SMART" id="SM00849"/>
    </source>
</evidence>
<dbReference type="InterPro" id="IPR001279">
    <property type="entry name" value="Metallo-B-lactamas"/>
</dbReference>
<evidence type="ECO:0000313" key="7">
    <source>
        <dbReference type="EMBL" id="MXQ53847.1"/>
    </source>
</evidence>
<feature type="domain" description="Metallo-beta-lactamase" evidence="6">
    <location>
        <begin position="44"/>
        <end position="256"/>
    </location>
</feature>
<evidence type="ECO:0000256" key="3">
    <source>
        <dbReference type="ARBA" id="ARBA00022723"/>
    </source>
</evidence>
<dbReference type="InterPro" id="IPR051013">
    <property type="entry name" value="MBL_superfamily_lactonases"/>
</dbReference>
<evidence type="ECO:0000256" key="5">
    <source>
        <dbReference type="ARBA" id="ARBA00022833"/>
    </source>
</evidence>
<protein>
    <submittedName>
        <fullName evidence="7">MBL fold metallo-hydrolase</fullName>
    </submittedName>
</protein>
<comment type="cofactor">
    <cofactor evidence="1">
        <name>Zn(2+)</name>
        <dbReference type="ChEBI" id="CHEBI:29105"/>
    </cofactor>
</comment>
<evidence type="ECO:0000256" key="4">
    <source>
        <dbReference type="ARBA" id="ARBA00022801"/>
    </source>
</evidence>
<reference evidence="7 8" key="1">
    <citation type="submission" date="2019-12" db="EMBL/GenBank/DDBJ databases">
        <title>Whole-genome analyses of novel actinobacteria.</title>
        <authorList>
            <person name="Sahin N."/>
            <person name="Saygin H."/>
        </authorList>
    </citation>
    <scope>NUCLEOTIDE SEQUENCE [LARGE SCALE GENOMIC DNA]</scope>
    <source>
        <strain evidence="7 8">KC615</strain>
    </source>
</reference>
<sequence>MSNYAKVHVLHAGELTYDRSLAFKELEVIPSFDQRGKEFQEKVPVSSYLIEHPQGNIVVDTGWHEDIRTNPKEHLGEDIYQFIEYKLPEGHSVKEQLAARNLSPEDIHTVVITHLDVDHISGLKLLSGAKRILVSEQEWKNHRDESKEKWYEDIDFELVKLEKIPFGPHQLGKDLFGDGLVYLVFTPGHTAGHMSVLVRVEAGWVLLVSDVGYAEKSWKEQILPGNTVDDELAYQSLQWVKEFSEREDCVAAIANHDPSVRPTMF</sequence>
<dbReference type="RefSeq" id="WP_160801207.1">
    <property type="nucleotide sequence ID" value="NZ_WUUL01000005.1"/>
</dbReference>
<dbReference type="EMBL" id="WUUL01000005">
    <property type="protein sequence ID" value="MXQ53847.1"/>
    <property type="molecule type" value="Genomic_DNA"/>
</dbReference>
<proteinExistence type="inferred from homology"/>
<keyword evidence="3" id="KW-0479">Metal-binding</keyword>
<name>A0A6I4VQC3_9BACL</name>
<dbReference type="Proteomes" id="UP000430692">
    <property type="component" value="Unassembled WGS sequence"/>
</dbReference>
<accession>A0A6I4VQC3</accession>
<dbReference type="PANTHER" id="PTHR42978:SF2">
    <property type="entry name" value="102 KBASES UNSTABLE REGION: FROM 1 TO 119443"/>
    <property type="match status" value="1"/>
</dbReference>
<gene>
    <name evidence="7" type="ORF">GSM42_08975</name>
</gene>
<evidence type="ECO:0000256" key="1">
    <source>
        <dbReference type="ARBA" id="ARBA00001947"/>
    </source>
</evidence>
<dbReference type="SUPFAM" id="SSF56281">
    <property type="entry name" value="Metallo-hydrolase/oxidoreductase"/>
    <property type="match status" value="1"/>
</dbReference>
<comment type="similarity">
    <text evidence="2">Belongs to the metallo-beta-lactamase superfamily.</text>
</comment>
<comment type="caution">
    <text evidence="7">The sequence shown here is derived from an EMBL/GenBank/DDBJ whole genome shotgun (WGS) entry which is preliminary data.</text>
</comment>
<keyword evidence="5" id="KW-0862">Zinc</keyword>